<dbReference type="AlphaFoldDB" id="A0A6J7BY51"/>
<reference evidence="1" key="1">
    <citation type="submission" date="2020-05" db="EMBL/GenBank/DDBJ databases">
        <authorList>
            <person name="Chiriac C."/>
            <person name="Salcher M."/>
            <person name="Ghai R."/>
            <person name="Kavagutti S V."/>
        </authorList>
    </citation>
    <scope>NUCLEOTIDE SEQUENCE</scope>
</reference>
<organism evidence="1">
    <name type="scientific">freshwater metagenome</name>
    <dbReference type="NCBI Taxonomy" id="449393"/>
    <lineage>
        <taxon>unclassified sequences</taxon>
        <taxon>metagenomes</taxon>
        <taxon>ecological metagenomes</taxon>
    </lineage>
</organism>
<evidence type="ECO:0000313" key="1">
    <source>
        <dbReference type="EMBL" id="CAB4849338.1"/>
    </source>
</evidence>
<protein>
    <submittedName>
        <fullName evidence="1">Unannotated protein</fullName>
    </submittedName>
</protein>
<proteinExistence type="predicted"/>
<sequence>MSDDLIDRVVAPDILTDDHDLAGSSGEGRRVEPARATKHTLALAHVIR</sequence>
<gene>
    <name evidence="1" type="ORF">UFOPK3268_00758</name>
</gene>
<name>A0A6J7BY51_9ZZZZ</name>
<dbReference type="EMBL" id="CAFBIZ010000081">
    <property type="protein sequence ID" value="CAB4849338.1"/>
    <property type="molecule type" value="Genomic_DNA"/>
</dbReference>
<accession>A0A6J7BY51</accession>